<dbReference type="InterPro" id="IPR009702">
    <property type="entry name" value="DUF1284"/>
</dbReference>
<protein>
    <recommendedName>
        <fullName evidence="3">DUF1284 domain-containing protein</fullName>
    </recommendedName>
</protein>
<sequence length="136" mass="14809">MIRFRPHHFLCALGFQGKGYSEEFSANMARIVDRLRGPGGGDLMLQVTHQADAICAPCPHKRGLGCEKSAKITALDSRHAAALRLDDGDSLTWDDAQARIRAHVAPGDLQTLCAGCAWLELGLCEDALARLHFDRA</sequence>
<dbReference type="AlphaFoldDB" id="A0A3B0MA75"/>
<dbReference type="OrthoDB" id="6195504at2"/>
<dbReference type="Pfam" id="PF06935">
    <property type="entry name" value="DUF1284"/>
    <property type="match status" value="1"/>
</dbReference>
<evidence type="ECO:0000313" key="2">
    <source>
        <dbReference type="Proteomes" id="UP000272908"/>
    </source>
</evidence>
<reference evidence="2" key="1">
    <citation type="submission" date="2018-08" db="EMBL/GenBank/DDBJ databases">
        <authorList>
            <person name="Rodrigo-Torres L."/>
            <person name="Arahal R. D."/>
            <person name="Lucena T."/>
        </authorList>
    </citation>
    <scope>NUCLEOTIDE SEQUENCE [LARGE SCALE GENOMIC DNA]</scope>
    <source>
        <strain evidence="2">CECT 7235</strain>
    </source>
</reference>
<proteinExistence type="predicted"/>
<evidence type="ECO:0000313" key="1">
    <source>
        <dbReference type="EMBL" id="SUZ32573.1"/>
    </source>
</evidence>
<name>A0A3B0MA75_9RHOB</name>
<evidence type="ECO:0008006" key="3">
    <source>
        <dbReference type="Google" id="ProtNLM"/>
    </source>
</evidence>
<gene>
    <name evidence="1" type="ORF">ROE7235_02334</name>
</gene>
<organism evidence="1 2">
    <name type="scientific">Roseinatronobacter ekhonensis</name>
    <dbReference type="NCBI Taxonomy" id="254356"/>
    <lineage>
        <taxon>Bacteria</taxon>
        <taxon>Pseudomonadati</taxon>
        <taxon>Pseudomonadota</taxon>
        <taxon>Alphaproteobacteria</taxon>
        <taxon>Rhodobacterales</taxon>
        <taxon>Paracoccaceae</taxon>
        <taxon>Roseinatronobacter</taxon>
    </lineage>
</organism>
<accession>A0A3B0MA75</accession>
<dbReference type="Proteomes" id="UP000272908">
    <property type="component" value="Unassembled WGS sequence"/>
</dbReference>
<dbReference type="RefSeq" id="WP_121095714.1">
    <property type="nucleotide sequence ID" value="NZ_UIHC01000023.1"/>
</dbReference>
<dbReference type="EMBL" id="UIHC01000023">
    <property type="protein sequence ID" value="SUZ32573.1"/>
    <property type="molecule type" value="Genomic_DNA"/>
</dbReference>
<keyword evidence="2" id="KW-1185">Reference proteome</keyword>